<evidence type="ECO:0000313" key="5">
    <source>
        <dbReference type="Proteomes" id="UP000029121"/>
    </source>
</evidence>
<reference evidence="5" key="1">
    <citation type="journal article" date="2013" name="Nat. Genet.">
        <title>The Capsella rubella genome and the genomic consequences of rapid mating system evolution.</title>
        <authorList>
            <person name="Slotte T."/>
            <person name="Hazzouri K.M."/>
            <person name="Agren J.A."/>
            <person name="Koenig D."/>
            <person name="Maumus F."/>
            <person name="Guo Y.L."/>
            <person name="Steige K."/>
            <person name="Platts A.E."/>
            <person name="Escobar J.S."/>
            <person name="Newman L.K."/>
            <person name="Wang W."/>
            <person name="Mandakova T."/>
            <person name="Vello E."/>
            <person name="Smith L.M."/>
            <person name="Henz S.R."/>
            <person name="Steffen J."/>
            <person name="Takuno S."/>
            <person name="Brandvain Y."/>
            <person name="Coop G."/>
            <person name="Andolfatto P."/>
            <person name="Hu T.T."/>
            <person name="Blanchette M."/>
            <person name="Clark R.M."/>
            <person name="Quesneville H."/>
            <person name="Nordborg M."/>
            <person name="Gaut B.S."/>
            <person name="Lysak M.A."/>
            <person name="Jenkins J."/>
            <person name="Grimwood J."/>
            <person name="Chapman J."/>
            <person name="Prochnik S."/>
            <person name="Shu S."/>
            <person name="Rokhsar D."/>
            <person name="Schmutz J."/>
            <person name="Weigel D."/>
            <person name="Wright S.I."/>
        </authorList>
    </citation>
    <scope>NUCLEOTIDE SEQUENCE [LARGE SCALE GENOMIC DNA]</scope>
    <source>
        <strain evidence="5">cv. Monte Gargano</strain>
    </source>
</reference>
<dbReference type="UniPathway" id="UPA00143"/>
<feature type="compositionally biased region" description="Basic and acidic residues" evidence="2">
    <location>
        <begin position="46"/>
        <end position="67"/>
    </location>
</feature>
<feature type="domain" description="BTB" evidence="3">
    <location>
        <begin position="15"/>
        <end position="65"/>
    </location>
</feature>
<dbReference type="Gene3D" id="3.30.710.10">
    <property type="entry name" value="Potassium Channel Kv1.1, Chain A"/>
    <property type="match status" value="1"/>
</dbReference>
<dbReference type="Pfam" id="PF00651">
    <property type="entry name" value="BTB"/>
    <property type="match status" value="1"/>
</dbReference>
<dbReference type="InterPro" id="IPR011333">
    <property type="entry name" value="SKP1/BTB/POZ_sf"/>
</dbReference>
<dbReference type="EMBL" id="KB870805">
    <property type="protein sequence ID" value="EOA36739.1"/>
    <property type="molecule type" value="Genomic_DNA"/>
</dbReference>
<dbReference type="AlphaFoldDB" id="R0I3A2"/>
<dbReference type="Proteomes" id="UP000029121">
    <property type="component" value="Unassembled WGS sequence"/>
</dbReference>
<keyword evidence="5" id="KW-1185">Reference proteome</keyword>
<comment type="pathway">
    <text evidence="1">Protein modification; protein ubiquitination.</text>
</comment>
<evidence type="ECO:0000256" key="1">
    <source>
        <dbReference type="ARBA" id="ARBA00004906"/>
    </source>
</evidence>
<protein>
    <recommendedName>
        <fullName evidence="3">BTB domain-containing protein</fullName>
    </recommendedName>
</protein>
<dbReference type="InterPro" id="IPR000210">
    <property type="entry name" value="BTB/POZ_dom"/>
</dbReference>
<dbReference type="STRING" id="81985.R0I3A2"/>
<feature type="region of interest" description="Disordered" evidence="2">
    <location>
        <begin position="45"/>
        <end position="67"/>
    </location>
</feature>
<evidence type="ECO:0000259" key="3">
    <source>
        <dbReference type="Pfam" id="PF00651"/>
    </source>
</evidence>
<proteinExistence type="predicted"/>
<gene>
    <name evidence="4" type="ORF">CARUB_v10012553mg</name>
</gene>
<evidence type="ECO:0000256" key="2">
    <source>
        <dbReference type="SAM" id="MobiDB-lite"/>
    </source>
</evidence>
<evidence type="ECO:0000313" key="4">
    <source>
        <dbReference type="EMBL" id="EOA36739.1"/>
    </source>
</evidence>
<accession>R0I3A2</accession>
<dbReference type="GO" id="GO:0016567">
    <property type="term" value="P:protein ubiquitination"/>
    <property type="evidence" value="ECO:0007669"/>
    <property type="project" value="UniProtKB-UniPathway"/>
</dbReference>
<name>R0I3A2_9BRAS</name>
<organism evidence="4 5">
    <name type="scientific">Capsella rubella</name>
    <dbReference type="NCBI Taxonomy" id="81985"/>
    <lineage>
        <taxon>Eukaryota</taxon>
        <taxon>Viridiplantae</taxon>
        <taxon>Streptophyta</taxon>
        <taxon>Embryophyta</taxon>
        <taxon>Tracheophyta</taxon>
        <taxon>Spermatophyta</taxon>
        <taxon>Magnoliopsida</taxon>
        <taxon>eudicotyledons</taxon>
        <taxon>Gunneridae</taxon>
        <taxon>Pentapetalae</taxon>
        <taxon>rosids</taxon>
        <taxon>malvids</taxon>
        <taxon>Brassicales</taxon>
        <taxon>Brassicaceae</taxon>
        <taxon>Camelineae</taxon>
        <taxon>Capsella</taxon>
    </lineage>
</organism>
<feature type="non-terminal residue" evidence="4">
    <location>
        <position position="67"/>
    </location>
</feature>
<sequence>MANSKKQAWFFCTTGLTSDIEIEVDDITFHLHKFSLMSKSRKLHRLSKEQEQSTEQSDPHIKLENFP</sequence>
<dbReference type="SUPFAM" id="SSF54695">
    <property type="entry name" value="POZ domain"/>
    <property type="match status" value="1"/>
</dbReference>